<evidence type="ECO:0000313" key="1">
    <source>
        <dbReference type="EMBL" id="CDW46800.1"/>
    </source>
</evidence>
<dbReference type="AlphaFoldDB" id="A0A0K2V8Z7"/>
<protein>
    <submittedName>
        <fullName evidence="1">Uncharacterized protein</fullName>
    </submittedName>
</protein>
<sequence>MYYFFYDSNSINIKYMFV</sequence>
<dbReference type="EMBL" id="HACA01029439">
    <property type="protein sequence ID" value="CDW46800.1"/>
    <property type="molecule type" value="Transcribed_RNA"/>
</dbReference>
<accession>A0A0K2V8Z7</accession>
<organism evidence="1">
    <name type="scientific">Lepeophtheirus salmonis</name>
    <name type="common">Salmon louse</name>
    <name type="synonym">Caligus salmonis</name>
    <dbReference type="NCBI Taxonomy" id="72036"/>
    <lineage>
        <taxon>Eukaryota</taxon>
        <taxon>Metazoa</taxon>
        <taxon>Ecdysozoa</taxon>
        <taxon>Arthropoda</taxon>
        <taxon>Crustacea</taxon>
        <taxon>Multicrustacea</taxon>
        <taxon>Hexanauplia</taxon>
        <taxon>Copepoda</taxon>
        <taxon>Siphonostomatoida</taxon>
        <taxon>Caligidae</taxon>
        <taxon>Lepeophtheirus</taxon>
    </lineage>
</organism>
<proteinExistence type="predicted"/>
<reference evidence="1" key="1">
    <citation type="submission" date="2014-05" db="EMBL/GenBank/DDBJ databases">
        <authorList>
            <person name="Chronopoulou M."/>
        </authorList>
    </citation>
    <scope>NUCLEOTIDE SEQUENCE</scope>
    <source>
        <tissue evidence="1">Whole organism</tissue>
    </source>
</reference>
<name>A0A0K2V8Z7_LEPSM</name>